<comment type="caution">
    <text evidence="3">The sequence shown here is derived from an EMBL/GenBank/DDBJ whole genome shotgun (WGS) entry which is preliminary data.</text>
</comment>
<accession>A0A1E3VZ20</accession>
<gene>
    <name evidence="3" type="ORF">AUC68_08850</name>
</gene>
<dbReference type="Pfam" id="PF11738">
    <property type="entry name" value="DUF3298"/>
    <property type="match status" value="1"/>
</dbReference>
<dbReference type="Gene3D" id="3.40.50.10140">
    <property type="entry name" value="Toll/interleukin-1 receptor homology (TIR) domain"/>
    <property type="match status" value="1"/>
</dbReference>
<sequence>MRGAGRVVTDMTLKPPGTIEWERGAGMKIFLGYPAEHENIAREVFGLLTAKGDDVWFDKERLVPGMDWDAERDKGQREADLAIHLCSDAIWERRGVVNREIRQSLRLAEDQPFGARYIIPIRIGSFNLPVELTRFQYFDFGDGWEEQLSSGVEKRREQISVGAPERSRQAVTAGRSHEGLRKVEFENITEDHDCRGEYLNYENEGLYWTYLNGAIAALVLEGYFSALSDFKRLYPDNMGEDSGERKHEWSIRSEEFFRFGDMLSVRFYSYIGLAHAAHPSHYITTLNFFGEDAGSISIQELLGHSPDNARRVIRYCEKVIIAEFEDEIGQDSFFGGYADDEDALWKLLSQFGFDTRGLTFNFSPYDVLPYVLGSHEVLVSWRFMEDLIDADYRDILNRLSPQSG</sequence>
<feature type="domain" description="DUF3298" evidence="1">
    <location>
        <begin position="342"/>
        <end position="381"/>
    </location>
</feature>
<dbReference type="SUPFAM" id="SSF52200">
    <property type="entry name" value="Toll/Interleukin receptor TIR domain"/>
    <property type="match status" value="1"/>
</dbReference>
<dbReference type="InterPro" id="IPR035897">
    <property type="entry name" value="Toll_tir_struct_dom_sf"/>
</dbReference>
<organism evidence="3 4">
    <name type="scientific">Methyloceanibacter methanicus</name>
    <dbReference type="NCBI Taxonomy" id="1774968"/>
    <lineage>
        <taxon>Bacteria</taxon>
        <taxon>Pseudomonadati</taxon>
        <taxon>Pseudomonadota</taxon>
        <taxon>Alphaproteobacteria</taxon>
        <taxon>Hyphomicrobiales</taxon>
        <taxon>Hyphomicrobiaceae</taxon>
        <taxon>Methyloceanibacter</taxon>
    </lineage>
</organism>
<evidence type="ECO:0000259" key="1">
    <source>
        <dbReference type="Pfam" id="PF11738"/>
    </source>
</evidence>
<dbReference type="AlphaFoldDB" id="A0A1E3VZ20"/>
<dbReference type="GO" id="GO:0007165">
    <property type="term" value="P:signal transduction"/>
    <property type="evidence" value="ECO:0007669"/>
    <property type="project" value="InterPro"/>
</dbReference>
<dbReference type="Proteomes" id="UP000094501">
    <property type="component" value="Unassembled WGS sequence"/>
</dbReference>
<dbReference type="InterPro" id="IPR037126">
    <property type="entry name" value="PdaC/RsiV-like_sf"/>
</dbReference>
<dbReference type="Pfam" id="PF13676">
    <property type="entry name" value="TIR_2"/>
    <property type="match status" value="1"/>
</dbReference>
<protein>
    <submittedName>
        <fullName evidence="3">Uncharacterized protein</fullName>
    </submittedName>
</protein>
<evidence type="ECO:0000259" key="2">
    <source>
        <dbReference type="Pfam" id="PF13676"/>
    </source>
</evidence>
<dbReference type="InterPro" id="IPR021729">
    <property type="entry name" value="DUF3298"/>
</dbReference>
<dbReference type="STRING" id="1774968.AUC68_08850"/>
<evidence type="ECO:0000313" key="4">
    <source>
        <dbReference type="Proteomes" id="UP000094501"/>
    </source>
</evidence>
<dbReference type="Gene3D" id="3.90.640.20">
    <property type="entry name" value="Heat-shock cognate protein, ATPase"/>
    <property type="match status" value="1"/>
</dbReference>
<name>A0A1E3VZ20_9HYPH</name>
<dbReference type="InterPro" id="IPR000157">
    <property type="entry name" value="TIR_dom"/>
</dbReference>
<feature type="domain" description="TIR" evidence="2">
    <location>
        <begin position="29"/>
        <end position="148"/>
    </location>
</feature>
<keyword evidence="4" id="KW-1185">Reference proteome</keyword>
<evidence type="ECO:0000313" key="3">
    <source>
        <dbReference type="EMBL" id="ODR98521.1"/>
    </source>
</evidence>
<reference evidence="3 4" key="1">
    <citation type="journal article" date="2016" name="Environ. Microbiol.">
        <title>New Methyloceanibacter diversity from North Sea sediments includes methanotroph containing solely the soluble methane monooxygenase.</title>
        <authorList>
            <person name="Vekeman B."/>
            <person name="Kerckhof F.M."/>
            <person name="Cremers G."/>
            <person name="de Vos P."/>
            <person name="Vandamme P."/>
            <person name="Boon N."/>
            <person name="Op den Camp H.J."/>
            <person name="Heylen K."/>
        </authorList>
    </citation>
    <scope>NUCLEOTIDE SEQUENCE [LARGE SCALE GENOMIC DNA]</scope>
    <source>
        <strain evidence="3 4">R-67174</strain>
    </source>
</reference>
<proteinExistence type="predicted"/>
<dbReference type="EMBL" id="LPWG01000013">
    <property type="protein sequence ID" value="ODR98521.1"/>
    <property type="molecule type" value="Genomic_DNA"/>
</dbReference>